<evidence type="ECO:0000256" key="1">
    <source>
        <dbReference type="SAM" id="MobiDB-lite"/>
    </source>
</evidence>
<dbReference type="AlphaFoldDB" id="A0A4P9WHU3"/>
<protein>
    <recommendedName>
        <fullName evidence="4">C2H2-type domain-containing protein</fullName>
    </recommendedName>
</protein>
<dbReference type="Proteomes" id="UP000269721">
    <property type="component" value="Unassembled WGS sequence"/>
</dbReference>
<proteinExistence type="predicted"/>
<organism evidence="2 3">
    <name type="scientific">Blyttiomyces helicus</name>
    <dbReference type="NCBI Taxonomy" id="388810"/>
    <lineage>
        <taxon>Eukaryota</taxon>
        <taxon>Fungi</taxon>
        <taxon>Fungi incertae sedis</taxon>
        <taxon>Chytridiomycota</taxon>
        <taxon>Chytridiomycota incertae sedis</taxon>
        <taxon>Chytridiomycetes</taxon>
        <taxon>Chytridiomycetes incertae sedis</taxon>
        <taxon>Blyttiomyces</taxon>
    </lineage>
</organism>
<feature type="region of interest" description="Disordered" evidence="1">
    <location>
        <begin position="261"/>
        <end position="291"/>
    </location>
</feature>
<evidence type="ECO:0000313" key="3">
    <source>
        <dbReference type="Proteomes" id="UP000269721"/>
    </source>
</evidence>
<evidence type="ECO:0000313" key="2">
    <source>
        <dbReference type="EMBL" id="RKO92409.1"/>
    </source>
</evidence>
<evidence type="ECO:0008006" key="4">
    <source>
        <dbReference type="Google" id="ProtNLM"/>
    </source>
</evidence>
<feature type="non-terminal residue" evidence="2">
    <location>
        <position position="469"/>
    </location>
</feature>
<reference evidence="3" key="1">
    <citation type="journal article" date="2018" name="Nat. Microbiol.">
        <title>Leveraging single-cell genomics to expand the fungal tree of life.</title>
        <authorList>
            <person name="Ahrendt S.R."/>
            <person name="Quandt C.A."/>
            <person name="Ciobanu D."/>
            <person name="Clum A."/>
            <person name="Salamov A."/>
            <person name="Andreopoulos B."/>
            <person name="Cheng J.F."/>
            <person name="Woyke T."/>
            <person name="Pelin A."/>
            <person name="Henrissat B."/>
            <person name="Reynolds N.K."/>
            <person name="Benny G.L."/>
            <person name="Smith M.E."/>
            <person name="James T.Y."/>
            <person name="Grigoriev I.V."/>
        </authorList>
    </citation>
    <scope>NUCLEOTIDE SEQUENCE [LARGE SCALE GENOMIC DNA]</scope>
</reference>
<sequence>MPTRFSSNIWSCMSVLEMHKVGSENDSPLCAPHLYQLIVLFSIPSLTASSGCECAGGEDAGGVAGVFGAGDKEAGAASGSCDATSLAVKATWLVVFIPRVKRTTGTGGSGLAVGSAWHGRVGRQNLEPVIVEVLFRRINLKRLPALVFLASSGGLVFNRGRVHLVRGVANPADSSKPFHIFKERWAGYFILVIGGPGSVIGHCPSSVCQEARAPEDRFLHPPDQVGQGPCGGFWRSFAELVGEGNPCLSCEAEMSRISRSAGRFSNQDAPFPRSRTLAASGGSGEGDPNAPIPRCHTFAASGVFLDPDPDTRIPCRRTLTSRGVSLDPDPDAPIPRRRTLAASGVSHNPDLDAPIPRRRTLTAIGVSLYPDADAPIPRRRTLAASVVSLDLDPDAPIPRGAAVTDPTRRFPYTYPGCSYVARWKQHLTSHVGIHLPNNKPFKCEPTAEDSAGKNTSQPTLDYMTRALRP</sequence>
<gene>
    <name evidence="2" type="ORF">BDK51DRAFT_26514</name>
</gene>
<feature type="region of interest" description="Disordered" evidence="1">
    <location>
        <begin position="444"/>
        <end position="469"/>
    </location>
</feature>
<dbReference type="EMBL" id="KZ994649">
    <property type="protein sequence ID" value="RKO92409.1"/>
    <property type="molecule type" value="Genomic_DNA"/>
</dbReference>
<accession>A0A4P9WHU3</accession>
<name>A0A4P9WHU3_9FUNG</name>
<keyword evidence="3" id="KW-1185">Reference proteome</keyword>